<sequence>MNAPLKSAQTMPVGVVLRKSPGVTRWAKVVWRAVCVLPGADPADWKLLRTEGGVSDYHVTTVPLTLYRSDTEAYVHGLAANVPCLYIICRETRDADRPLDVVMVTASPYEAQDYSDNGEDIVEKVMMTPQVHAWISAYVETHHEEEAFVKRRRDKYQEPKQDGIGDARISQTSDVYRAPRTVRSGSSQ</sequence>
<reference evidence="2 3" key="1">
    <citation type="submission" date="2016-10" db="EMBL/GenBank/DDBJ databases">
        <authorList>
            <person name="Varghese N."/>
            <person name="Submissions S."/>
        </authorList>
    </citation>
    <scope>NUCLEOTIDE SEQUENCE [LARGE SCALE GENOMIC DNA]</scope>
    <source>
        <strain evidence="2 3">DSM 17584</strain>
    </source>
</reference>
<dbReference type="InterPro" id="IPR021736">
    <property type="entry name" value="DUF3305"/>
</dbReference>
<keyword evidence="3" id="KW-1185">Reference proteome</keyword>
<evidence type="ECO:0000313" key="2">
    <source>
        <dbReference type="EMBL" id="SDO46040.1"/>
    </source>
</evidence>
<dbReference type="EMBL" id="FNJD01000003">
    <property type="protein sequence ID" value="SDO46040.1"/>
    <property type="molecule type" value="Genomic_DNA"/>
</dbReference>
<evidence type="ECO:0000256" key="1">
    <source>
        <dbReference type="SAM" id="MobiDB-lite"/>
    </source>
</evidence>
<name>A0ABY0RTH6_9RHOB</name>
<dbReference type="Pfam" id="PF11749">
    <property type="entry name" value="DUF3305"/>
    <property type="match status" value="1"/>
</dbReference>
<protein>
    <recommendedName>
        <fullName evidence="4">Molybdopterin-guanine dinucleotide biosynthesis protein A</fullName>
    </recommendedName>
</protein>
<organism evidence="2 3">
    <name type="scientific">Sulfitobacter litoralis</name>
    <dbReference type="NCBI Taxonomy" id="335975"/>
    <lineage>
        <taxon>Bacteria</taxon>
        <taxon>Pseudomonadati</taxon>
        <taxon>Pseudomonadota</taxon>
        <taxon>Alphaproteobacteria</taxon>
        <taxon>Rhodobacterales</taxon>
        <taxon>Roseobacteraceae</taxon>
        <taxon>Sulfitobacter</taxon>
    </lineage>
</organism>
<evidence type="ECO:0008006" key="4">
    <source>
        <dbReference type="Google" id="ProtNLM"/>
    </source>
</evidence>
<evidence type="ECO:0000313" key="3">
    <source>
        <dbReference type="Proteomes" id="UP000198646"/>
    </source>
</evidence>
<dbReference type="Proteomes" id="UP000198646">
    <property type="component" value="Unassembled WGS sequence"/>
</dbReference>
<accession>A0ABY0RTH6</accession>
<proteinExistence type="predicted"/>
<comment type="caution">
    <text evidence="2">The sequence shown here is derived from an EMBL/GenBank/DDBJ whole genome shotgun (WGS) entry which is preliminary data.</text>
</comment>
<feature type="compositionally biased region" description="Basic and acidic residues" evidence="1">
    <location>
        <begin position="150"/>
        <end position="165"/>
    </location>
</feature>
<feature type="region of interest" description="Disordered" evidence="1">
    <location>
        <begin position="150"/>
        <end position="188"/>
    </location>
</feature>
<gene>
    <name evidence="2" type="ORF">SAMN04488512_10313</name>
</gene>